<keyword evidence="3" id="KW-0949">S-adenosyl-L-methionine</keyword>
<dbReference type="InterPro" id="IPR050600">
    <property type="entry name" value="SETD3_SETD6_MTase"/>
</dbReference>
<dbReference type="STRING" id="1382522.W6MFK4"/>
<reference evidence="4" key="2">
    <citation type="submission" date="2014-02" db="EMBL/GenBank/DDBJ databases">
        <title>Complete DNA sequence of /Kuraishia capsulata/ illustrates novel genomic features among budding yeasts (/Saccharomycotina/).</title>
        <authorList>
            <person name="Morales L."/>
            <person name="Noel B."/>
            <person name="Porcel B."/>
            <person name="Marcet-Houben M."/>
            <person name="Hullo M-F."/>
            <person name="Sacerdot C."/>
            <person name="Tekaia F."/>
            <person name="Leh-Louis V."/>
            <person name="Despons L."/>
            <person name="Khanna V."/>
            <person name="Aury J-M."/>
            <person name="Barbe V."/>
            <person name="Couloux A."/>
            <person name="Labadie K."/>
            <person name="Pelletier E."/>
            <person name="Souciet J-L."/>
            <person name="Boekhout T."/>
            <person name="Gabaldon T."/>
            <person name="Wincker P."/>
            <person name="Dujon B."/>
        </authorList>
    </citation>
    <scope>NUCLEOTIDE SEQUENCE</scope>
    <source>
        <strain evidence="4">CBS 1993</strain>
    </source>
</reference>
<protein>
    <submittedName>
        <fullName evidence="4">Uncharacterized protein</fullName>
    </submittedName>
</protein>
<dbReference type="Proteomes" id="UP000019384">
    <property type="component" value="Unassembled WGS sequence"/>
</dbReference>
<dbReference type="GO" id="GO:0032259">
    <property type="term" value="P:methylation"/>
    <property type="evidence" value="ECO:0007669"/>
    <property type="project" value="UniProtKB-KW"/>
</dbReference>
<evidence type="ECO:0000256" key="1">
    <source>
        <dbReference type="ARBA" id="ARBA00022603"/>
    </source>
</evidence>
<organism evidence="4 5">
    <name type="scientific">Kuraishia capsulata CBS 1993</name>
    <dbReference type="NCBI Taxonomy" id="1382522"/>
    <lineage>
        <taxon>Eukaryota</taxon>
        <taxon>Fungi</taxon>
        <taxon>Dikarya</taxon>
        <taxon>Ascomycota</taxon>
        <taxon>Saccharomycotina</taxon>
        <taxon>Pichiomycetes</taxon>
        <taxon>Pichiales</taxon>
        <taxon>Pichiaceae</taxon>
        <taxon>Kuraishia</taxon>
    </lineage>
</organism>
<dbReference type="SUPFAM" id="SSF82199">
    <property type="entry name" value="SET domain"/>
    <property type="match status" value="1"/>
</dbReference>
<dbReference type="GO" id="GO:0016279">
    <property type="term" value="F:protein-lysine N-methyltransferase activity"/>
    <property type="evidence" value="ECO:0007669"/>
    <property type="project" value="InterPro"/>
</dbReference>
<dbReference type="CDD" id="cd19177">
    <property type="entry name" value="SET_SETD4"/>
    <property type="match status" value="1"/>
</dbReference>
<dbReference type="AlphaFoldDB" id="W6MFK4"/>
<dbReference type="InterPro" id="IPR044429">
    <property type="entry name" value="SETD4_SET"/>
</dbReference>
<dbReference type="InterPro" id="IPR046341">
    <property type="entry name" value="SET_dom_sf"/>
</dbReference>
<keyword evidence="1" id="KW-0489">Methyltransferase</keyword>
<evidence type="ECO:0000256" key="2">
    <source>
        <dbReference type="ARBA" id="ARBA00022679"/>
    </source>
</evidence>
<dbReference type="GeneID" id="34518014"/>
<keyword evidence="5" id="KW-1185">Reference proteome</keyword>
<dbReference type="Gene3D" id="3.90.1410.10">
    <property type="entry name" value="set domain protein methyltransferase, domain 1"/>
    <property type="match status" value="1"/>
</dbReference>
<name>W6MFK4_9ASCO</name>
<evidence type="ECO:0000256" key="3">
    <source>
        <dbReference type="ARBA" id="ARBA00022691"/>
    </source>
</evidence>
<dbReference type="PANTHER" id="PTHR13271:SF47">
    <property type="entry name" value="ACTIN-HISTIDINE N-METHYLTRANSFERASE"/>
    <property type="match status" value="1"/>
</dbReference>
<gene>
    <name evidence="4" type="ORF">KUCA_T00000575001</name>
</gene>
<keyword evidence="2" id="KW-0808">Transferase</keyword>
<evidence type="ECO:0000313" key="4">
    <source>
        <dbReference type="EMBL" id="CDK24609.1"/>
    </source>
</evidence>
<dbReference type="OrthoDB" id="341421at2759"/>
<dbReference type="RefSeq" id="XP_022456626.1">
    <property type="nucleotide sequence ID" value="XM_022605126.1"/>
</dbReference>
<sequence>MQDGDWDSRIANLIKWLENGGSFISPRLKVKSDLVYGRSIWIDSDAKEHEQLISIKFNYTLNVVTVCRQLKNFEAVDSVSDVENFYANLKNVCETLNSFQLIPLFLVCESRRGPKSFWSPFVKCLPRIEELSGMPMTWLWRNQESRSWTLLPKWSRERSQEQLERFKSDWKIVSKVLSDCSYSDLIREKEFLWAWLCCNTRCLYMELPASLALSTADNISMVPYLDFINHDYSEAAVEPIAPPNIDQDWRLLSGKKTKQGEVCFSYHCDSDEYFLCEYGFMLEENTYNHIQLDFILNGLFKPEQRKFLEDNGYWGDYKVYSDEITFRTEVALAVLQETTNFAKIEAFMNGESENSYTVTSTRFLKKVLQKYQNWCLERLSAIRSYETDENPYLIQLYNRSLKVVNQLL</sequence>
<dbReference type="PANTHER" id="PTHR13271">
    <property type="entry name" value="UNCHARACTERIZED PUTATIVE METHYLTRANSFERASE"/>
    <property type="match status" value="1"/>
</dbReference>
<proteinExistence type="predicted"/>
<reference evidence="4" key="1">
    <citation type="submission" date="2013-12" db="EMBL/GenBank/DDBJ databases">
        <authorList>
            <person name="Genoscope - CEA"/>
        </authorList>
    </citation>
    <scope>NUCLEOTIDE SEQUENCE</scope>
    <source>
        <strain evidence="4">CBS 1993</strain>
    </source>
</reference>
<dbReference type="HOGENOM" id="CLU_041939_0_0_1"/>
<evidence type="ECO:0000313" key="5">
    <source>
        <dbReference type="Proteomes" id="UP000019384"/>
    </source>
</evidence>
<accession>W6MFK4</accession>
<dbReference type="EMBL" id="HG793125">
    <property type="protein sequence ID" value="CDK24609.1"/>
    <property type="molecule type" value="Genomic_DNA"/>
</dbReference>